<evidence type="ECO:0000313" key="1">
    <source>
        <dbReference type="EMBL" id="MDU9694063.1"/>
    </source>
</evidence>
<gene>
    <name evidence="1" type="ORF">O0Q50_23045</name>
</gene>
<protein>
    <submittedName>
        <fullName evidence="1">Uncharacterized protein</fullName>
    </submittedName>
</protein>
<organism evidence="1 2">
    <name type="scientific">Priestia aryabhattai</name>
    <name type="common">Bacillus aryabhattai</name>
    <dbReference type="NCBI Taxonomy" id="412384"/>
    <lineage>
        <taxon>Bacteria</taxon>
        <taxon>Bacillati</taxon>
        <taxon>Bacillota</taxon>
        <taxon>Bacilli</taxon>
        <taxon>Bacillales</taxon>
        <taxon>Bacillaceae</taxon>
        <taxon>Priestia</taxon>
    </lineage>
</organism>
<dbReference type="AlphaFoldDB" id="A0AAX6NDR3"/>
<evidence type="ECO:0000313" key="2">
    <source>
        <dbReference type="Proteomes" id="UP001269400"/>
    </source>
</evidence>
<reference evidence="1" key="1">
    <citation type="journal article" date="2022" name="J Environ Chem Eng">
        <title>Biodegradation of petroleum oil using a constructed nonpathogenic and heavy metal-tolerant bacterial consortium isolated from marine sponges.</title>
        <authorList>
            <person name="Dechsakulwatana C."/>
            <person name="Rungsihiranrut A."/>
            <person name="Muangchinda C."/>
            <person name="Ningthoujam R."/>
            <person name="Klankeo P."/>
            <person name="Pinyakong O."/>
        </authorList>
    </citation>
    <scope>NUCLEOTIDE SEQUENCE</scope>
    <source>
        <strain evidence="1">TL01-2</strain>
    </source>
</reference>
<accession>A0AAX6NDR3</accession>
<dbReference type="EMBL" id="JAPTGD010000002">
    <property type="protein sequence ID" value="MDU9694063.1"/>
    <property type="molecule type" value="Genomic_DNA"/>
</dbReference>
<dbReference type="Proteomes" id="UP001269400">
    <property type="component" value="Unassembled WGS sequence"/>
</dbReference>
<name>A0AAX6NDR3_PRIAR</name>
<reference evidence="1" key="2">
    <citation type="submission" date="2022-12" db="EMBL/GenBank/DDBJ databases">
        <authorList>
            <person name="Dechsakulwatana C."/>
            <person name="Rungsihiranrut A."/>
            <person name="Muangchinda C."/>
            <person name="Ningthoujam R."/>
            <person name="Klankeo P."/>
            <person name="Pinyakong O."/>
        </authorList>
    </citation>
    <scope>NUCLEOTIDE SEQUENCE</scope>
    <source>
        <strain evidence="1">TL01-2</strain>
    </source>
</reference>
<proteinExistence type="predicted"/>
<comment type="caution">
    <text evidence="1">The sequence shown here is derived from an EMBL/GenBank/DDBJ whole genome shotgun (WGS) entry which is preliminary data.</text>
</comment>
<sequence>MTHSNNACEACKLSAVNKVETVDDNEQPYKVCRDCHQRLVTYSLRPIEWYNLAVIHSHNKYLLSDDFYDDNGVSYESEEDTTSFSGYQSPTLKNVEGNLADLIDFSITRWSLEDKVIVSLSAYSPLYVLDYVKTKFHSVNNLEIKSRMLEIAAEVLGPVAADWIRELWNNYSEELLYPLSLATATSLSTKEGLHNVLTRLDIINEKDLPIVAFSCLYRFCSSDVLDWIEETCTEFNDNWGRLAAVSHPTWDRMKDWLNKGRPLSLVALDAMENCIKNFGDPIIEKISPKVTGLDTNNLEQVLTAYYQKDAVPRVKRKVEEITENRDVIFE</sequence>
<dbReference type="RefSeq" id="WP_316911279.1">
    <property type="nucleotide sequence ID" value="NZ_JAPTGD010000002.1"/>
</dbReference>